<gene>
    <name evidence="1" type="ORF">HZY94_06685</name>
</gene>
<name>A0A7Z0S6L9_9STRE</name>
<evidence type="ECO:0000313" key="1">
    <source>
        <dbReference type="EMBL" id="NYS96860.1"/>
    </source>
</evidence>
<organism evidence="1 2">
    <name type="scientific">Streptococcus danieliae</name>
    <dbReference type="NCBI Taxonomy" id="747656"/>
    <lineage>
        <taxon>Bacteria</taxon>
        <taxon>Bacillati</taxon>
        <taxon>Bacillota</taxon>
        <taxon>Bacilli</taxon>
        <taxon>Lactobacillales</taxon>
        <taxon>Streptococcaceae</taxon>
        <taxon>Streptococcus</taxon>
    </lineage>
</organism>
<comment type="caution">
    <text evidence="1">The sequence shown here is derived from an EMBL/GenBank/DDBJ whole genome shotgun (WGS) entry which is preliminary data.</text>
</comment>
<proteinExistence type="predicted"/>
<dbReference type="RefSeq" id="WP_179925546.1">
    <property type="nucleotide sequence ID" value="NZ_JACBXX010000138.1"/>
</dbReference>
<sequence>MTLEIIRTTKLEGHLKVGEETVKVMVAEFDANGRAHRNEWINNDELYNANRKEMRKQERAFQNKVFEIEDEILASLPAADESAED</sequence>
<dbReference type="EMBL" id="JACBXX010000138">
    <property type="protein sequence ID" value="NYS96860.1"/>
    <property type="molecule type" value="Genomic_DNA"/>
</dbReference>
<accession>A0A7Z0S6L9</accession>
<dbReference type="Proteomes" id="UP000589521">
    <property type="component" value="Unassembled WGS sequence"/>
</dbReference>
<protein>
    <submittedName>
        <fullName evidence="1">Uncharacterized protein</fullName>
    </submittedName>
</protein>
<evidence type="ECO:0000313" key="2">
    <source>
        <dbReference type="Proteomes" id="UP000589521"/>
    </source>
</evidence>
<reference evidence="1 2" key="1">
    <citation type="submission" date="2020-07" db="EMBL/GenBank/DDBJ databases">
        <title>MOT database genomes.</title>
        <authorList>
            <person name="Joseph S."/>
            <person name="Aduse-Opoku J."/>
            <person name="Hashim A."/>
            <person name="Wade W."/>
            <person name="Curtis M."/>
        </authorList>
    </citation>
    <scope>NUCLEOTIDE SEQUENCE [LARGE SCALE GENOMIC DNA]</scope>
    <source>
        <strain evidence="1 2">STR</strain>
    </source>
</reference>
<dbReference type="AlphaFoldDB" id="A0A7Z0S6L9"/>